<dbReference type="Gene3D" id="1.10.20.10">
    <property type="entry name" value="Histone, subunit A"/>
    <property type="match status" value="1"/>
</dbReference>
<evidence type="ECO:0000256" key="1">
    <source>
        <dbReference type="ARBA" id="ARBA00002001"/>
    </source>
</evidence>
<evidence type="ECO:0000313" key="14">
    <source>
        <dbReference type="WBParaSite" id="ACRNAN_Path_492.g1839.t1"/>
    </source>
</evidence>
<dbReference type="CDD" id="cd00074">
    <property type="entry name" value="HFD_H2A"/>
    <property type="match status" value="1"/>
</dbReference>
<dbReference type="FunFam" id="1.10.20.10:FF:000103">
    <property type="entry name" value="Histone H2A type 1"/>
    <property type="match status" value="1"/>
</dbReference>
<dbReference type="WBParaSite" id="ACRNAN_Path_492.g1839.t1">
    <property type="protein sequence ID" value="ACRNAN_Path_492.g1839.t1"/>
    <property type="gene ID" value="ACRNAN_Path_492.g1839"/>
</dbReference>
<feature type="domain" description="Histone H2A C-terminal" evidence="12">
    <location>
        <begin position="107"/>
        <end position="137"/>
    </location>
</feature>
<dbReference type="GO" id="GO:0003677">
    <property type="term" value="F:DNA binding"/>
    <property type="evidence" value="ECO:0007669"/>
    <property type="project" value="UniProtKB-KW"/>
</dbReference>
<evidence type="ECO:0000256" key="6">
    <source>
        <dbReference type="ARBA" id="ARBA00022499"/>
    </source>
</evidence>
<dbReference type="Pfam" id="PF16211">
    <property type="entry name" value="Histone_H2A_C"/>
    <property type="match status" value="1"/>
</dbReference>
<evidence type="ECO:0000259" key="12">
    <source>
        <dbReference type="Pfam" id="PF16211"/>
    </source>
</evidence>
<dbReference type="AlphaFoldDB" id="A0A914C7G2"/>
<dbReference type="GO" id="GO:0030527">
    <property type="term" value="F:structural constituent of chromatin"/>
    <property type="evidence" value="ECO:0007669"/>
    <property type="project" value="InterPro"/>
</dbReference>
<organism evidence="13 14">
    <name type="scientific">Acrobeloides nanus</name>
    <dbReference type="NCBI Taxonomy" id="290746"/>
    <lineage>
        <taxon>Eukaryota</taxon>
        <taxon>Metazoa</taxon>
        <taxon>Ecdysozoa</taxon>
        <taxon>Nematoda</taxon>
        <taxon>Chromadorea</taxon>
        <taxon>Rhabditida</taxon>
        <taxon>Tylenchina</taxon>
        <taxon>Cephalobomorpha</taxon>
        <taxon>Cephaloboidea</taxon>
        <taxon>Cephalobidae</taxon>
        <taxon>Acrobeloides</taxon>
    </lineage>
</organism>
<dbReference type="Pfam" id="PF00125">
    <property type="entry name" value="Histone"/>
    <property type="match status" value="1"/>
</dbReference>
<keyword evidence="13" id="KW-1185">Reference proteome</keyword>
<evidence type="ECO:0000259" key="11">
    <source>
        <dbReference type="Pfam" id="PF00125"/>
    </source>
</evidence>
<dbReference type="GO" id="GO:0000786">
    <property type="term" value="C:nucleosome"/>
    <property type="evidence" value="ECO:0007669"/>
    <property type="project" value="UniProtKB-KW"/>
</dbReference>
<evidence type="ECO:0000256" key="8">
    <source>
        <dbReference type="ARBA" id="ARBA00023269"/>
    </source>
</evidence>
<sequence length="145" mass="15956">MSQKQTKSDLSQSTTKKNRGRSPGQLVKKSVSASKRAGVVFPVGRIRRLLRKGKYADRVGVAGPIYLAAVIEYLCAEILELAGVVAKEHKRKTIFPRHIMLSIRTDEELNNFMAGVLMPEVGVLPHINPTLLPKNASQSLPSQPK</sequence>
<keyword evidence="8 9" id="KW-0544">Nucleosome core</keyword>
<dbReference type="Proteomes" id="UP000887540">
    <property type="component" value="Unplaced"/>
</dbReference>
<protein>
    <recommendedName>
        <fullName evidence="9">Histone H2A</fullName>
    </recommendedName>
</protein>
<evidence type="ECO:0000256" key="3">
    <source>
        <dbReference type="ARBA" id="ARBA00004286"/>
    </source>
</evidence>
<comment type="similarity">
    <text evidence="4 9">Belongs to the histone H2A family.</text>
</comment>
<comment type="function">
    <text evidence="1">Core component of nucleosome. Nucleosomes wrap and compact DNA into chromatin, limiting DNA accessibility to the cellular machineries which require DNA as a template. Histones thereby play a central role in transcription regulation, DNA repair, DNA replication and chromosomal stability. DNA accessibility is regulated via a complex set of post-translational modifications of histones, also called histone code, and nucleosome remodeling.</text>
</comment>
<dbReference type="SUPFAM" id="SSF47113">
    <property type="entry name" value="Histone-fold"/>
    <property type="match status" value="1"/>
</dbReference>
<feature type="domain" description="Core Histone H2A/H2B/H3" evidence="11">
    <location>
        <begin position="28"/>
        <end position="104"/>
    </location>
</feature>
<accession>A0A914C7G2</accession>
<keyword evidence="6" id="KW-1017">Isopeptide bond</keyword>
<dbReference type="SMART" id="SM00414">
    <property type="entry name" value="H2A"/>
    <property type="match status" value="1"/>
</dbReference>
<keyword evidence="5 9" id="KW-0158">Chromosome</keyword>
<dbReference type="GO" id="GO:0046982">
    <property type="term" value="F:protein heterodimerization activity"/>
    <property type="evidence" value="ECO:0007669"/>
    <property type="project" value="InterPro"/>
</dbReference>
<dbReference type="InterPro" id="IPR032454">
    <property type="entry name" value="Histone_H2A_C"/>
</dbReference>
<comment type="subcellular location">
    <subcellularLocation>
        <location evidence="3">Chromosome</location>
    </subcellularLocation>
    <subcellularLocation>
        <location evidence="2 9">Nucleus</location>
    </subcellularLocation>
</comment>
<proteinExistence type="inferred from homology"/>
<evidence type="ECO:0000256" key="4">
    <source>
        <dbReference type="ARBA" id="ARBA00010691"/>
    </source>
</evidence>
<comment type="subunit">
    <text evidence="9">The nucleosome is a histone octamer containing two molecules each of H2A, H2B, H3 and H4 assembled in one H3-H4 heterotetramer and two H2A-H2B heterodimers. The octamer wraps approximately 147 bp of DNA.</text>
</comment>
<evidence type="ECO:0000256" key="9">
    <source>
        <dbReference type="RuleBase" id="RU003767"/>
    </source>
</evidence>
<keyword evidence="9" id="KW-0238">DNA-binding</keyword>
<dbReference type="InterPro" id="IPR007125">
    <property type="entry name" value="H2A/H2B/H3"/>
</dbReference>
<dbReference type="InterPro" id="IPR002119">
    <property type="entry name" value="Histone_H2A"/>
</dbReference>
<evidence type="ECO:0000256" key="2">
    <source>
        <dbReference type="ARBA" id="ARBA00004123"/>
    </source>
</evidence>
<dbReference type="GO" id="GO:0005634">
    <property type="term" value="C:nucleus"/>
    <property type="evidence" value="ECO:0007669"/>
    <property type="project" value="UniProtKB-SubCell"/>
</dbReference>
<evidence type="ECO:0000256" key="10">
    <source>
        <dbReference type="SAM" id="MobiDB-lite"/>
    </source>
</evidence>
<dbReference type="PANTHER" id="PTHR23430">
    <property type="entry name" value="HISTONE H2A"/>
    <property type="match status" value="1"/>
</dbReference>
<evidence type="ECO:0000256" key="7">
    <source>
        <dbReference type="ARBA" id="ARBA00023242"/>
    </source>
</evidence>
<evidence type="ECO:0000313" key="13">
    <source>
        <dbReference type="Proteomes" id="UP000887540"/>
    </source>
</evidence>
<feature type="region of interest" description="Disordered" evidence="10">
    <location>
        <begin position="1"/>
        <end position="31"/>
    </location>
</feature>
<evidence type="ECO:0000256" key="5">
    <source>
        <dbReference type="ARBA" id="ARBA00022454"/>
    </source>
</evidence>
<dbReference type="PRINTS" id="PR00620">
    <property type="entry name" value="HISTONEH2A"/>
</dbReference>
<feature type="compositionally biased region" description="Polar residues" evidence="10">
    <location>
        <begin position="1"/>
        <end position="15"/>
    </location>
</feature>
<name>A0A914C7G2_9BILA</name>
<reference evidence="14" key="1">
    <citation type="submission" date="2022-11" db="UniProtKB">
        <authorList>
            <consortium name="WormBaseParasite"/>
        </authorList>
    </citation>
    <scope>IDENTIFICATION</scope>
</reference>
<dbReference type="InterPro" id="IPR009072">
    <property type="entry name" value="Histone-fold"/>
</dbReference>
<keyword evidence="7 9" id="KW-0539">Nucleus</keyword>